<dbReference type="PANTHER" id="PTHR23502">
    <property type="entry name" value="MAJOR FACILITATOR SUPERFAMILY"/>
    <property type="match status" value="1"/>
</dbReference>
<accession>W2RSS5</accession>
<feature type="transmembrane region" description="Helical" evidence="5">
    <location>
        <begin position="148"/>
        <end position="171"/>
    </location>
</feature>
<feature type="transmembrane region" description="Helical" evidence="5">
    <location>
        <begin position="425"/>
        <end position="449"/>
    </location>
</feature>
<dbReference type="OrthoDB" id="5215911at2759"/>
<dbReference type="RefSeq" id="XP_008719382.1">
    <property type="nucleotide sequence ID" value="XM_008721160.1"/>
</dbReference>
<feature type="transmembrane region" description="Helical" evidence="5">
    <location>
        <begin position="178"/>
        <end position="196"/>
    </location>
</feature>
<dbReference type="FunCoup" id="W2RSS5">
    <property type="interactions" value="21"/>
</dbReference>
<feature type="transmembrane region" description="Helical" evidence="5">
    <location>
        <begin position="492"/>
        <end position="511"/>
    </location>
</feature>
<feature type="transmembrane region" description="Helical" evidence="5">
    <location>
        <begin position="94"/>
        <end position="112"/>
    </location>
</feature>
<keyword evidence="8" id="KW-1185">Reference proteome</keyword>
<evidence type="ECO:0000256" key="4">
    <source>
        <dbReference type="ARBA" id="ARBA00023136"/>
    </source>
</evidence>
<gene>
    <name evidence="7" type="ORF">HMPREF1541_06831</name>
</gene>
<feature type="transmembrane region" description="Helical" evidence="5">
    <location>
        <begin position="364"/>
        <end position="385"/>
    </location>
</feature>
<dbReference type="EMBL" id="KB822722">
    <property type="protein sequence ID" value="ETN38793.1"/>
    <property type="molecule type" value="Genomic_DNA"/>
</dbReference>
<dbReference type="Pfam" id="PF07690">
    <property type="entry name" value="MFS_1"/>
    <property type="match status" value="1"/>
</dbReference>
<evidence type="ECO:0000313" key="7">
    <source>
        <dbReference type="EMBL" id="ETN38793.1"/>
    </source>
</evidence>
<feature type="transmembrane region" description="Helical" evidence="5">
    <location>
        <begin position="208"/>
        <end position="227"/>
    </location>
</feature>
<name>W2RSS5_CYPE1</name>
<evidence type="ECO:0000256" key="5">
    <source>
        <dbReference type="SAM" id="Phobius"/>
    </source>
</evidence>
<dbReference type="InParanoid" id="W2RSS5"/>
<dbReference type="InterPro" id="IPR036259">
    <property type="entry name" value="MFS_trans_sf"/>
</dbReference>
<dbReference type="SUPFAM" id="SSF103473">
    <property type="entry name" value="MFS general substrate transporter"/>
    <property type="match status" value="1"/>
</dbReference>
<feature type="transmembrane region" description="Helical" evidence="5">
    <location>
        <begin position="461"/>
        <end position="480"/>
    </location>
</feature>
<protein>
    <recommendedName>
        <fullName evidence="6">Major facilitator superfamily (MFS) profile domain-containing protein</fullName>
    </recommendedName>
</protein>
<feature type="domain" description="Major facilitator superfamily (MFS) profile" evidence="6">
    <location>
        <begin position="50"/>
        <end position="515"/>
    </location>
</feature>
<keyword evidence="2 5" id="KW-0812">Transmembrane</keyword>
<dbReference type="PANTHER" id="PTHR23502:SF50">
    <property type="entry name" value="TRANSPORTER, PUTATIVE (AFU_ORTHOLOGUE AFUA_5G00430)-RELATED"/>
    <property type="match status" value="1"/>
</dbReference>
<dbReference type="AlphaFoldDB" id="W2RSS5"/>
<dbReference type="eggNOG" id="KOG0255">
    <property type="taxonomic scope" value="Eukaryota"/>
</dbReference>
<reference evidence="7 8" key="1">
    <citation type="submission" date="2013-03" db="EMBL/GenBank/DDBJ databases">
        <title>The Genome Sequence of Phialophora europaea CBS 101466.</title>
        <authorList>
            <consortium name="The Broad Institute Genomics Platform"/>
            <person name="Cuomo C."/>
            <person name="de Hoog S."/>
            <person name="Gorbushina A."/>
            <person name="Walker B."/>
            <person name="Young S.K."/>
            <person name="Zeng Q."/>
            <person name="Gargeya S."/>
            <person name="Fitzgerald M."/>
            <person name="Haas B."/>
            <person name="Abouelleil A."/>
            <person name="Allen A.W."/>
            <person name="Alvarado L."/>
            <person name="Arachchi H.M."/>
            <person name="Berlin A.M."/>
            <person name="Chapman S.B."/>
            <person name="Gainer-Dewar J."/>
            <person name="Goldberg J."/>
            <person name="Griggs A."/>
            <person name="Gujja S."/>
            <person name="Hansen M."/>
            <person name="Howarth C."/>
            <person name="Imamovic A."/>
            <person name="Ireland A."/>
            <person name="Larimer J."/>
            <person name="McCowan C."/>
            <person name="Murphy C."/>
            <person name="Pearson M."/>
            <person name="Poon T.W."/>
            <person name="Priest M."/>
            <person name="Roberts A."/>
            <person name="Saif S."/>
            <person name="Shea T."/>
            <person name="Sisk P."/>
            <person name="Sykes S."/>
            <person name="Wortman J."/>
            <person name="Nusbaum C."/>
            <person name="Birren B."/>
        </authorList>
    </citation>
    <scope>NUCLEOTIDE SEQUENCE [LARGE SCALE GENOMIC DNA]</scope>
    <source>
        <strain evidence="7 8">CBS 101466</strain>
    </source>
</reference>
<dbReference type="GO" id="GO:0022857">
    <property type="term" value="F:transmembrane transporter activity"/>
    <property type="evidence" value="ECO:0007669"/>
    <property type="project" value="InterPro"/>
</dbReference>
<evidence type="ECO:0000313" key="8">
    <source>
        <dbReference type="Proteomes" id="UP000030752"/>
    </source>
</evidence>
<dbReference type="HOGENOM" id="CLU_008455_13_3_1"/>
<evidence type="ECO:0000256" key="3">
    <source>
        <dbReference type="ARBA" id="ARBA00022989"/>
    </source>
</evidence>
<dbReference type="VEuPathDB" id="FungiDB:HMPREF1541_06831"/>
<evidence type="ECO:0000256" key="2">
    <source>
        <dbReference type="ARBA" id="ARBA00022692"/>
    </source>
</evidence>
<evidence type="ECO:0000259" key="6">
    <source>
        <dbReference type="PROSITE" id="PS50850"/>
    </source>
</evidence>
<feature type="transmembrane region" description="Helical" evidence="5">
    <location>
        <begin position="51"/>
        <end position="74"/>
    </location>
</feature>
<dbReference type="GO" id="GO:0005886">
    <property type="term" value="C:plasma membrane"/>
    <property type="evidence" value="ECO:0007669"/>
    <property type="project" value="TreeGrafter"/>
</dbReference>
<feature type="transmembrane region" description="Helical" evidence="5">
    <location>
        <begin position="119"/>
        <end position="136"/>
    </location>
</feature>
<organism evidence="7 8">
    <name type="scientific">Cyphellophora europaea (strain CBS 101466)</name>
    <name type="common">Phialophora europaea</name>
    <dbReference type="NCBI Taxonomy" id="1220924"/>
    <lineage>
        <taxon>Eukaryota</taxon>
        <taxon>Fungi</taxon>
        <taxon>Dikarya</taxon>
        <taxon>Ascomycota</taxon>
        <taxon>Pezizomycotina</taxon>
        <taxon>Eurotiomycetes</taxon>
        <taxon>Chaetothyriomycetidae</taxon>
        <taxon>Chaetothyriales</taxon>
        <taxon>Cyphellophoraceae</taxon>
        <taxon>Cyphellophora</taxon>
    </lineage>
</organism>
<evidence type="ECO:0000256" key="1">
    <source>
        <dbReference type="ARBA" id="ARBA00004141"/>
    </source>
</evidence>
<dbReference type="InterPro" id="IPR011701">
    <property type="entry name" value="MFS"/>
</dbReference>
<keyword evidence="4 5" id="KW-0472">Membrane</keyword>
<proteinExistence type="predicted"/>
<dbReference type="PROSITE" id="PS50850">
    <property type="entry name" value="MFS"/>
    <property type="match status" value="1"/>
</dbReference>
<dbReference type="Gene3D" id="1.20.1250.20">
    <property type="entry name" value="MFS general substrate transporter like domains"/>
    <property type="match status" value="1"/>
</dbReference>
<dbReference type="STRING" id="1220924.W2RSS5"/>
<dbReference type="GeneID" id="19974170"/>
<feature type="transmembrane region" description="Helical" evidence="5">
    <location>
        <begin position="397"/>
        <end position="419"/>
    </location>
</feature>
<feature type="transmembrane region" description="Helical" evidence="5">
    <location>
        <begin position="322"/>
        <end position="344"/>
    </location>
</feature>
<comment type="subcellular location">
    <subcellularLocation>
        <location evidence="1">Membrane</location>
        <topology evidence="1">Multi-pass membrane protein</topology>
    </subcellularLocation>
</comment>
<keyword evidence="3 5" id="KW-1133">Transmembrane helix</keyword>
<dbReference type="InterPro" id="IPR020846">
    <property type="entry name" value="MFS_dom"/>
</dbReference>
<dbReference type="Proteomes" id="UP000030752">
    <property type="component" value="Unassembled WGS sequence"/>
</dbReference>
<sequence>MATTTDESGYVFAPGTVTLEDLHRTNDQLVLQPPPTSDPNDPLNWSKWRKVLNFGLVSYYVLWTFVQLDIGFTAWGPLIEQFNFSIDTLNAGAAVNYGGLAVGCIFFIPLVHKYGRRPLYIFSVAVQFASCIWQAEINNAGTFLGANILSGLGGAISETVVQITIADIFFVHQHATMNGWYLVFTATGAFLGPVASGYVVDSMGWRWMWWWCVIFLGINLVAVLFFFEESKYIPTMLGQRATVTQGARRASLEGEEPTKQDTVKGAEAGTMERALSHIDQSIPMKNHRQRLALVTKSEGPISQHFWQPVVVLFTFPAVTYTALTYGLILATFAIMTSVQATYLILPPYNFGADGVGLMNLPPFIGSIFGFFVGGWLNDWSVLWLAKRNKGIFEPEMRLWLALPAALLIPAGILMFGLGLANGVHWILLAVGYGVWGFGFVVATDISLAYCTDCYQDIVGDALVGVIFCRNIFSVVILFVLTPWVEGMGIQNLHVLTACIIFLVLLLPLPLLKWGKLARIKTAERYKLMAMKQPTSRTF</sequence>